<dbReference type="GO" id="GO:0008477">
    <property type="term" value="F:purine nucleosidase activity"/>
    <property type="evidence" value="ECO:0007669"/>
    <property type="project" value="TreeGrafter"/>
</dbReference>
<dbReference type="Pfam" id="PF01156">
    <property type="entry name" value="IU_nuc_hydro"/>
    <property type="match status" value="1"/>
</dbReference>
<dbReference type="InterPro" id="IPR001910">
    <property type="entry name" value="Inosine/uridine_hydrolase_dom"/>
</dbReference>
<dbReference type="SUPFAM" id="SSF53590">
    <property type="entry name" value="Nucleoside hydrolase"/>
    <property type="match status" value="1"/>
</dbReference>
<dbReference type="AlphaFoldDB" id="A0A6G4QUS0"/>
<sequence>MALRLHIDTDCGVDDALALALLARAREIVEVGSVSAVFGNTYVDQAAANARGVLRLAGCAAEVYIGAGAGLARRRVERMRPAHGPDGLNGAGFSQRWKLPELDRGHGVSLLAFLARRRVKGLFLGPLTNLALGLLDDPAAFRGWSPTIMAGAFSVQGKAAGGADFNSWSDPEALARILEAGVKPRLVPLDVTSQVTITAADLDSGARCCGSPLSVRLTRAAGPYIAFHQKAWGAEGCHPHDAVAAASLAAPEAFAFEPARLRVILDGERQGRIERVEGEPNAEVCVGVDAPVVRALILKALFGWVELVEASGAL</sequence>
<proteinExistence type="predicted"/>
<dbReference type="PANTHER" id="PTHR12304:SF4">
    <property type="entry name" value="URIDINE NUCLEOSIDASE"/>
    <property type="match status" value="1"/>
</dbReference>
<name>A0A6G4QUS0_9CAUL</name>
<gene>
    <name evidence="4" type="ORF">G5B46_05585</name>
</gene>
<evidence type="ECO:0000259" key="3">
    <source>
        <dbReference type="Pfam" id="PF01156"/>
    </source>
</evidence>
<evidence type="ECO:0000256" key="2">
    <source>
        <dbReference type="ARBA" id="ARBA00023295"/>
    </source>
</evidence>
<evidence type="ECO:0000313" key="4">
    <source>
        <dbReference type="EMBL" id="NGM49074.1"/>
    </source>
</evidence>
<dbReference type="EMBL" id="JAAKGT010000002">
    <property type="protein sequence ID" value="NGM49074.1"/>
    <property type="molecule type" value="Genomic_DNA"/>
</dbReference>
<dbReference type="PANTHER" id="PTHR12304">
    <property type="entry name" value="INOSINE-URIDINE PREFERRING NUCLEOSIDE HYDROLASE"/>
    <property type="match status" value="1"/>
</dbReference>
<protein>
    <submittedName>
        <fullName evidence="4">Nucleoside hydrolase</fullName>
    </submittedName>
</protein>
<evidence type="ECO:0000256" key="1">
    <source>
        <dbReference type="ARBA" id="ARBA00022801"/>
    </source>
</evidence>
<dbReference type="InterPro" id="IPR036452">
    <property type="entry name" value="Ribo_hydro-like"/>
</dbReference>
<comment type="caution">
    <text evidence="4">The sequence shown here is derived from an EMBL/GenBank/DDBJ whole genome shotgun (WGS) entry which is preliminary data.</text>
</comment>
<feature type="domain" description="Inosine/uridine-preferring nucleoside hydrolase" evidence="3">
    <location>
        <begin position="6"/>
        <end position="293"/>
    </location>
</feature>
<reference evidence="4" key="1">
    <citation type="submission" date="2020-02" db="EMBL/GenBank/DDBJ databases">
        <authorList>
            <person name="Gao J."/>
            <person name="Sun J."/>
        </authorList>
    </citation>
    <scope>NUCLEOTIDE SEQUENCE</scope>
    <source>
        <strain evidence="4">602-2</strain>
    </source>
</reference>
<dbReference type="RefSeq" id="WP_165256881.1">
    <property type="nucleotide sequence ID" value="NZ_JAAKGT010000002.1"/>
</dbReference>
<dbReference type="Gene3D" id="3.90.245.10">
    <property type="entry name" value="Ribonucleoside hydrolase-like"/>
    <property type="match status" value="1"/>
</dbReference>
<keyword evidence="2" id="KW-0326">Glycosidase</keyword>
<keyword evidence="1 4" id="KW-0378">Hydrolase</keyword>
<dbReference type="GO" id="GO:0006152">
    <property type="term" value="P:purine nucleoside catabolic process"/>
    <property type="evidence" value="ECO:0007669"/>
    <property type="project" value="TreeGrafter"/>
</dbReference>
<dbReference type="GO" id="GO:0005829">
    <property type="term" value="C:cytosol"/>
    <property type="evidence" value="ECO:0007669"/>
    <property type="project" value="TreeGrafter"/>
</dbReference>
<organism evidence="4">
    <name type="scientific">Caulobacter sp. 602-2</name>
    <dbReference type="NCBI Taxonomy" id="2710887"/>
    <lineage>
        <taxon>Bacteria</taxon>
        <taxon>Pseudomonadati</taxon>
        <taxon>Pseudomonadota</taxon>
        <taxon>Alphaproteobacteria</taxon>
        <taxon>Caulobacterales</taxon>
        <taxon>Caulobacteraceae</taxon>
        <taxon>Caulobacter</taxon>
    </lineage>
</organism>
<accession>A0A6G4QUS0</accession>
<dbReference type="InterPro" id="IPR023186">
    <property type="entry name" value="IUNH"/>
</dbReference>